<dbReference type="CDD" id="cd03214">
    <property type="entry name" value="ABC_Iron-Siderophores_B12_Hemin"/>
    <property type="match status" value="1"/>
</dbReference>
<evidence type="ECO:0000256" key="8">
    <source>
        <dbReference type="ARBA" id="ARBA00023065"/>
    </source>
</evidence>
<dbReference type="InterPro" id="IPR051535">
    <property type="entry name" value="Siderophore_ABC-ATPase"/>
</dbReference>
<evidence type="ECO:0000256" key="3">
    <source>
        <dbReference type="ARBA" id="ARBA00022475"/>
    </source>
</evidence>
<dbReference type="InterPro" id="IPR027417">
    <property type="entry name" value="P-loop_NTPase"/>
</dbReference>
<dbReference type="FunFam" id="3.40.50.300:FF:000134">
    <property type="entry name" value="Iron-enterobactin ABC transporter ATP-binding protein"/>
    <property type="match status" value="1"/>
</dbReference>
<organism evidence="11 12">
    <name type="scientific">Evansella caseinilytica</name>
    <dbReference type="NCBI Taxonomy" id="1503961"/>
    <lineage>
        <taxon>Bacteria</taxon>
        <taxon>Bacillati</taxon>
        <taxon>Bacillota</taxon>
        <taxon>Bacilli</taxon>
        <taxon>Bacillales</taxon>
        <taxon>Bacillaceae</taxon>
        <taxon>Evansella</taxon>
    </lineage>
</organism>
<dbReference type="SUPFAM" id="SSF52540">
    <property type="entry name" value="P-loop containing nucleoside triphosphate hydrolases"/>
    <property type="match status" value="1"/>
</dbReference>
<dbReference type="STRING" id="1503961.SAMN05421736_110133"/>
<evidence type="ECO:0000256" key="9">
    <source>
        <dbReference type="ARBA" id="ARBA00023136"/>
    </source>
</evidence>
<evidence type="ECO:0000256" key="4">
    <source>
        <dbReference type="ARBA" id="ARBA00022496"/>
    </source>
</evidence>
<keyword evidence="4" id="KW-0410">Iron transport</keyword>
<dbReference type="PROSITE" id="PS00211">
    <property type="entry name" value="ABC_TRANSPORTER_1"/>
    <property type="match status" value="1"/>
</dbReference>
<dbReference type="PROSITE" id="PS50893">
    <property type="entry name" value="ABC_TRANSPORTER_2"/>
    <property type="match status" value="1"/>
</dbReference>
<dbReference type="EMBL" id="FNPI01000010">
    <property type="protein sequence ID" value="SDZ35574.1"/>
    <property type="molecule type" value="Genomic_DNA"/>
</dbReference>
<name>A0A1H3SCE6_9BACI</name>
<dbReference type="InterPro" id="IPR003593">
    <property type="entry name" value="AAA+_ATPase"/>
</dbReference>
<keyword evidence="5" id="KW-0547">Nucleotide-binding</keyword>
<comment type="subcellular location">
    <subcellularLocation>
        <location evidence="1">Cell membrane</location>
        <topology evidence="1">Peripheral membrane protein</topology>
    </subcellularLocation>
</comment>
<keyword evidence="9" id="KW-0472">Membrane</keyword>
<evidence type="ECO:0000256" key="1">
    <source>
        <dbReference type="ARBA" id="ARBA00004202"/>
    </source>
</evidence>
<keyword evidence="12" id="KW-1185">Reference proteome</keyword>
<reference evidence="12" key="1">
    <citation type="submission" date="2016-10" db="EMBL/GenBank/DDBJ databases">
        <authorList>
            <person name="Varghese N."/>
            <person name="Submissions S."/>
        </authorList>
    </citation>
    <scope>NUCLEOTIDE SEQUENCE [LARGE SCALE GENOMIC DNA]</scope>
    <source>
        <strain evidence="12">SP</strain>
    </source>
</reference>
<dbReference type="Proteomes" id="UP000198935">
    <property type="component" value="Unassembled WGS sequence"/>
</dbReference>
<dbReference type="GO" id="GO:0005886">
    <property type="term" value="C:plasma membrane"/>
    <property type="evidence" value="ECO:0007669"/>
    <property type="project" value="UniProtKB-SubCell"/>
</dbReference>
<evidence type="ECO:0000256" key="6">
    <source>
        <dbReference type="ARBA" id="ARBA00022840"/>
    </source>
</evidence>
<dbReference type="GO" id="GO:0005524">
    <property type="term" value="F:ATP binding"/>
    <property type="evidence" value="ECO:0007669"/>
    <property type="project" value="UniProtKB-KW"/>
</dbReference>
<dbReference type="InterPro" id="IPR003439">
    <property type="entry name" value="ABC_transporter-like_ATP-bd"/>
</dbReference>
<evidence type="ECO:0000256" key="5">
    <source>
        <dbReference type="ARBA" id="ARBA00022741"/>
    </source>
</evidence>
<dbReference type="PANTHER" id="PTHR42771:SF11">
    <property type="entry name" value="FERRICHROME TRANSPORT ATP-BINDING PROTEIN FHUC"/>
    <property type="match status" value="1"/>
</dbReference>
<dbReference type="AlphaFoldDB" id="A0A1H3SCE6"/>
<evidence type="ECO:0000259" key="10">
    <source>
        <dbReference type="PROSITE" id="PS50893"/>
    </source>
</evidence>
<keyword evidence="8" id="KW-0406">Ion transport</keyword>
<feature type="domain" description="ABC transporter" evidence="10">
    <location>
        <begin position="7"/>
        <end position="243"/>
    </location>
</feature>
<evidence type="ECO:0000313" key="12">
    <source>
        <dbReference type="Proteomes" id="UP000198935"/>
    </source>
</evidence>
<sequence>MGNEVVLTAEQLALYRSPSFSIDEVTFELLKGDIVSIVGANGSGKSTVLRLLTKLIDPDSGCVLLDGRQIAEMSRKVIAQKLTMLPQVHDHHIDLTVYDLIKHGRNPYLKWYETTDEGDRQAIDFAVSATNLEQLKYRPLHSLSGGERQRAWIAMSLAQTPEILLLDEPTTYLDISHQLEVMELIRRLNKENGITIVMILHDLNQAAKYSHRLIAMKNGTIVRQGTPGEMFNKEFFKEVFEIDATIYHDEETPFFIPRSSLLKQRSEKKAVAGEKIISGG</sequence>
<accession>A0A1H3SCE6</accession>
<dbReference type="SMART" id="SM00382">
    <property type="entry name" value="AAA"/>
    <property type="match status" value="1"/>
</dbReference>
<dbReference type="Pfam" id="PF00005">
    <property type="entry name" value="ABC_tran"/>
    <property type="match status" value="1"/>
</dbReference>
<dbReference type="GO" id="GO:0016887">
    <property type="term" value="F:ATP hydrolysis activity"/>
    <property type="evidence" value="ECO:0007669"/>
    <property type="project" value="InterPro"/>
</dbReference>
<dbReference type="InterPro" id="IPR017871">
    <property type="entry name" value="ABC_transporter-like_CS"/>
</dbReference>
<gene>
    <name evidence="11" type="ORF">SAMN05421736_110133</name>
</gene>
<protein>
    <submittedName>
        <fullName evidence="11">Iron complex transport system ATP-binding protein</fullName>
    </submittedName>
</protein>
<keyword evidence="3" id="KW-1003">Cell membrane</keyword>
<evidence type="ECO:0000313" key="11">
    <source>
        <dbReference type="EMBL" id="SDZ35574.1"/>
    </source>
</evidence>
<keyword evidence="7" id="KW-0408">Iron</keyword>
<evidence type="ECO:0000256" key="7">
    <source>
        <dbReference type="ARBA" id="ARBA00023004"/>
    </source>
</evidence>
<dbReference type="PANTHER" id="PTHR42771">
    <property type="entry name" value="IRON(3+)-HYDROXAMATE IMPORT ATP-BINDING PROTEIN FHUC"/>
    <property type="match status" value="1"/>
</dbReference>
<dbReference type="GO" id="GO:0006826">
    <property type="term" value="P:iron ion transport"/>
    <property type="evidence" value="ECO:0007669"/>
    <property type="project" value="UniProtKB-KW"/>
</dbReference>
<keyword evidence="2" id="KW-0813">Transport</keyword>
<dbReference type="Gene3D" id="3.40.50.300">
    <property type="entry name" value="P-loop containing nucleotide triphosphate hydrolases"/>
    <property type="match status" value="1"/>
</dbReference>
<evidence type="ECO:0000256" key="2">
    <source>
        <dbReference type="ARBA" id="ARBA00022448"/>
    </source>
</evidence>
<keyword evidence="6 11" id="KW-0067">ATP-binding</keyword>
<proteinExistence type="predicted"/>